<sequence>MKALLLVSVFILCRCHRVSCQIITTVTELPSGPITLPFPIPTGTPTIIFIPTGNITFVFPGGKPTSLPPGASSSTTDGDGDVPGPTPEPNSAAYNPARGEKVEFIGGDIRSIEDPEDDLVNDLFGVDASDDDGNDGEERRSRDTNDGFTEG</sequence>
<keyword evidence="2" id="KW-0732">Signal</keyword>
<evidence type="ECO:0000313" key="3">
    <source>
        <dbReference type="EMBL" id="QBZ57836.1"/>
    </source>
</evidence>
<feature type="signal peptide" evidence="2">
    <location>
        <begin position="1"/>
        <end position="20"/>
    </location>
</feature>
<dbReference type="AlphaFoldDB" id="A0A4P7N9Y0"/>
<proteinExistence type="predicted"/>
<dbReference type="EMBL" id="CP034206">
    <property type="protein sequence ID" value="QBZ57836.1"/>
    <property type="molecule type" value="Genomic_DNA"/>
</dbReference>
<name>A0A4P7N9Y0_PYROR</name>
<dbReference type="Proteomes" id="UP000294847">
    <property type="component" value="Chromosome 3"/>
</dbReference>
<feature type="compositionally biased region" description="Basic and acidic residues" evidence="1">
    <location>
        <begin position="136"/>
        <end position="145"/>
    </location>
</feature>
<evidence type="ECO:0000256" key="1">
    <source>
        <dbReference type="SAM" id="MobiDB-lite"/>
    </source>
</evidence>
<feature type="chain" id="PRO_5043971944" evidence="2">
    <location>
        <begin position="21"/>
        <end position="151"/>
    </location>
</feature>
<gene>
    <name evidence="3" type="ORF">PoMZ_02771</name>
</gene>
<accession>A0A4P7N9Y0</accession>
<evidence type="ECO:0000256" key="2">
    <source>
        <dbReference type="SAM" id="SignalP"/>
    </source>
</evidence>
<protein>
    <submittedName>
        <fullName evidence="3">Uncharacterized protein</fullName>
    </submittedName>
</protein>
<feature type="region of interest" description="Disordered" evidence="1">
    <location>
        <begin position="60"/>
        <end position="151"/>
    </location>
</feature>
<reference evidence="3 4" key="1">
    <citation type="journal article" date="2019" name="Mol. Biol. Evol.">
        <title>Blast fungal genomes show frequent chromosomal changes, gene gains and losses, and effector gene turnover.</title>
        <authorList>
            <person name="Gomez Luciano L.B."/>
            <person name="Jason Tsai I."/>
            <person name="Chuma I."/>
            <person name="Tosa Y."/>
            <person name="Chen Y.H."/>
            <person name="Li J.Y."/>
            <person name="Li M.Y."/>
            <person name="Jade Lu M.Y."/>
            <person name="Nakayashiki H."/>
            <person name="Li W.H."/>
        </authorList>
    </citation>
    <scope>NUCLEOTIDE SEQUENCE [LARGE SCALE GENOMIC DNA]</scope>
    <source>
        <strain evidence="3">MZ5-1-6</strain>
    </source>
</reference>
<evidence type="ECO:0000313" key="4">
    <source>
        <dbReference type="Proteomes" id="UP000294847"/>
    </source>
</evidence>
<organism evidence="3 4">
    <name type="scientific">Pyricularia oryzae</name>
    <name type="common">Rice blast fungus</name>
    <name type="synonym">Magnaporthe oryzae</name>
    <dbReference type="NCBI Taxonomy" id="318829"/>
    <lineage>
        <taxon>Eukaryota</taxon>
        <taxon>Fungi</taxon>
        <taxon>Dikarya</taxon>
        <taxon>Ascomycota</taxon>
        <taxon>Pezizomycotina</taxon>
        <taxon>Sordariomycetes</taxon>
        <taxon>Sordariomycetidae</taxon>
        <taxon>Magnaporthales</taxon>
        <taxon>Pyriculariaceae</taxon>
        <taxon>Pyricularia</taxon>
    </lineage>
</organism>